<gene>
    <name evidence="2" type="ORF">EDE15_3857</name>
</gene>
<comment type="caution">
    <text evidence="2">The sequence shown here is derived from an EMBL/GenBank/DDBJ whole genome shotgun (WGS) entry which is preliminary data.</text>
</comment>
<feature type="transmembrane region" description="Helical" evidence="1">
    <location>
        <begin position="12"/>
        <end position="27"/>
    </location>
</feature>
<keyword evidence="1" id="KW-0812">Transmembrane</keyword>
<keyword evidence="3" id="KW-1185">Reference proteome</keyword>
<name>A0A3R9QCY9_9BACT</name>
<keyword evidence="1" id="KW-0472">Membrane</keyword>
<feature type="transmembrane region" description="Helical" evidence="1">
    <location>
        <begin position="33"/>
        <end position="54"/>
    </location>
</feature>
<sequence>MSKPMVSSTRLVLMNLAVTAAMLYRWLHGAPTVPLVISGLILFTLVNVLLIAAAKSSAPSNK</sequence>
<reference evidence="2 3" key="1">
    <citation type="submission" date="2018-12" db="EMBL/GenBank/DDBJ databases">
        <title>Sequencing of bacterial isolates from soil warming experiment in Harvard Forest, Massachusetts, USA.</title>
        <authorList>
            <person name="Deangelis K."/>
        </authorList>
    </citation>
    <scope>NUCLEOTIDE SEQUENCE [LARGE SCALE GENOMIC DNA]</scope>
    <source>
        <strain evidence="2 3">EB153</strain>
    </source>
</reference>
<evidence type="ECO:0000256" key="1">
    <source>
        <dbReference type="SAM" id="Phobius"/>
    </source>
</evidence>
<dbReference type="EMBL" id="RSDW01000001">
    <property type="protein sequence ID" value="RSL18295.1"/>
    <property type="molecule type" value="Genomic_DNA"/>
</dbReference>
<evidence type="ECO:0000313" key="3">
    <source>
        <dbReference type="Proteomes" id="UP000269669"/>
    </source>
</evidence>
<evidence type="ECO:0000313" key="2">
    <source>
        <dbReference type="EMBL" id="RSL18295.1"/>
    </source>
</evidence>
<organism evidence="2 3">
    <name type="scientific">Edaphobacter aggregans</name>
    <dbReference type="NCBI Taxonomy" id="570835"/>
    <lineage>
        <taxon>Bacteria</taxon>
        <taxon>Pseudomonadati</taxon>
        <taxon>Acidobacteriota</taxon>
        <taxon>Terriglobia</taxon>
        <taxon>Terriglobales</taxon>
        <taxon>Acidobacteriaceae</taxon>
        <taxon>Edaphobacter</taxon>
    </lineage>
</organism>
<keyword evidence="1" id="KW-1133">Transmembrane helix</keyword>
<dbReference type="Proteomes" id="UP000269669">
    <property type="component" value="Unassembled WGS sequence"/>
</dbReference>
<proteinExistence type="predicted"/>
<dbReference type="AlphaFoldDB" id="A0A3R9QCY9"/>
<accession>A0A3R9QCY9</accession>
<protein>
    <submittedName>
        <fullName evidence="2">Uncharacterized protein</fullName>
    </submittedName>
</protein>